<dbReference type="AlphaFoldDB" id="A0AAE7BCL1"/>
<dbReference type="EMBL" id="CP053840">
    <property type="protein sequence ID" value="QKF67924.1"/>
    <property type="molecule type" value="Genomic_DNA"/>
</dbReference>
<protein>
    <recommendedName>
        <fullName evidence="4">DUF4412 domain-containing protein</fullName>
    </recommendedName>
</protein>
<dbReference type="RefSeq" id="WP_128359140.1">
    <property type="nucleotide sequence ID" value="NZ_CP053840.1"/>
</dbReference>
<dbReference type="Proteomes" id="UP000503482">
    <property type="component" value="Chromosome"/>
</dbReference>
<feature type="compositionally biased region" description="Basic and acidic residues" evidence="1">
    <location>
        <begin position="215"/>
        <end position="224"/>
    </location>
</feature>
<feature type="region of interest" description="Disordered" evidence="1">
    <location>
        <begin position="207"/>
        <end position="233"/>
    </location>
</feature>
<evidence type="ECO:0000256" key="1">
    <source>
        <dbReference type="SAM" id="MobiDB-lite"/>
    </source>
</evidence>
<sequence>MGKSKYIFGFLLFGVVGLFAQSNRYDIKSAIVEYEISGNGDVMGSEASVSGSSKLYFKDYGQLELSEDKIVQIVTDDKEEEHNITKIVGNKIYNVDFDEKVTYQQEMVVDEENPFLNLKNSETLSSMGAKKIGSEEILGYKCDIWQLGEDKIWIYNTVPLKFVSKSLGIIQIQQAKLAVFNIDIKDDKFKLPPFPVKVMDDVLNNNSEVPELSPDQEKMVEDMMKQTGKTYSK</sequence>
<evidence type="ECO:0008006" key="4">
    <source>
        <dbReference type="Google" id="ProtNLM"/>
    </source>
</evidence>
<keyword evidence="3" id="KW-1185">Reference proteome</keyword>
<evidence type="ECO:0000313" key="2">
    <source>
        <dbReference type="EMBL" id="QKF67924.1"/>
    </source>
</evidence>
<accession>A0AAE7BCL1</accession>
<organism evidence="2 3">
    <name type="scientific">Arcobacter venerupis</name>
    <dbReference type="NCBI Taxonomy" id="1054033"/>
    <lineage>
        <taxon>Bacteria</taxon>
        <taxon>Pseudomonadati</taxon>
        <taxon>Campylobacterota</taxon>
        <taxon>Epsilonproteobacteria</taxon>
        <taxon>Campylobacterales</taxon>
        <taxon>Arcobacteraceae</taxon>
        <taxon>Arcobacter</taxon>
    </lineage>
</organism>
<reference evidence="2 3" key="1">
    <citation type="submission" date="2020-05" db="EMBL/GenBank/DDBJ databases">
        <title>Complete genome sequencing of Campylobacter and Arcobacter type strains.</title>
        <authorList>
            <person name="Miller W.G."/>
            <person name="Yee E."/>
        </authorList>
    </citation>
    <scope>NUCLEOTIDE SEQUENCE [LARGE SCALE GENOMIC DNA]</scope>
    <source>
        <strain evidence="2 3">LMG 26156</strain>
    </source>
</reference>
<dbReference type="KEGG" id="avp:AVENP_2400"/>
<name>A0AAE7BCL1_9BACT</name>
<gene>
    <name evidence="2" type="ORF">AVENP_2400</name>
</gene>
<evidence type="ECO:0000313" key="3">
    <source>
        <dbReference type="Proteomes" id="UP000503482"/>
    </source>
</evidence>
<proteinExistence type="predicted"/>